<gene>
    <name evidence="1" type="ORF">DSO57_1035619</name>
</gene>
<keyword evidence="2" id="KW-1185">Reference proteome</keyword>
<name>A0ACC2SCG8_9FUNG</name>
<protein>
    <submittedName>
        <fullName evidence="1">Uncharacterized protein</fullName>
    </submittedName>
</protein>
<evidence type="ECO:0000313" key="2">
    <source>
        <dbReference type="Proteomes" id="UP001165960"/>
    </source>
</evidence>
<dbReference type="Proteomes" id="UP001165960">
    <property type="component" value="Unassembled WGS sequence"/>
</dbReference>
<sequence>MKEIPVVPPLPNAPPVQDFSCAPYWELGPLLLPSTIWSVLRLLCTWPSRPGLPPLWESSRILVWAVTHARCGETHHQLVALILIIVEYFLIVRDPDCLSNEEVILDAQDTN</sequence>
<comment type="caution">
    <text evidence="1">The sequence shown here is derived from an EMBL/GenBank/DDBJ whole genome shotgun (WGS) entry which is preliminary data.</text>
</comment>
<dbReference type="EMBL" id="QTSX02005290">
    <property type="protein sequence ID" value="KAJ9059993.1"/>
    <property type="molecule type" value="Genomic_DNA"/>
</dbReference>
<proteinExistence type="predicted"/>
<accession>A0ACC2SCG8</accession>
<evidence type="ECO:0000313" key="1">
    <source>
        <dbReference type="EMBL" id="KAJ9059993.1"/>
    </source>
</evidence>
<organism evidence="1 2">
    <name type="scientific">Entomophthora muscae</name>
    <dbReference type="NCBI Taxonomy" id="34485"/>
    <lineage>
        <taxon>Eukaryota</taxon>
        <taxon>Fungi</taxon>
        <taxon>Fungi incertae sedis</taxon>
        <taxon>Zoopagomycota</taxon>
        <taxon>Entomophthoromycotina</taxon>
        <taxon>Entomophthoromycetes</taxon>
        <taxon>Entomophthorales</taxon>
        <taxon>Entomophthoraceae</taxon>
        <taxon>Entomophthora</taxon>
    </lineage>
</organism>
<reference evidence="1" key="1">
    <citation type="submission" date="2022-04" db="EMBL/GenBank/DDBJ databases">
        <title>Genome of the entomopathogenic fungus Entomophthora muscae.</title>
        <authorList>
            <person name="Elya C."/>
            <person name="Lovett B.R."/>
            <person name="Lee E."/>
            <person name="Macias A.M."/>
            <person name="Hajek A.E."/>
            <person name="De Bivort B.L."/>
            <person name="Kasson M.T."/>
            <person name="De Fine Licht H.H."/>
            <person name="Stajich J.E."/>
        </authorList>
    </citation>
    <scope>NUCLEOTIDE SEQUENCE</scope>
    <source>
        <strain evidence="1">Berkeley</strain>
    </source>
</reference>